<evidence type="ECO:0000256" key="4">
    <source>
        <dbReference type="ARBA" id="ARBA00023002"/>
    </source>
</evidence>
<dbReference type="InterPro" id="IPR036396">
    <property type="entry name" value="Cyt_P450_sf"/>
</dbReference>
<evidence type="ECO:0000256" key="7">
    <source>
        <dbReference type="RuleBase" id="RU000461"/>
    </source>
</evidence>
<evidence type="ECO:0000256" key="6">
    <source>
        <dbReference type="ARBA" id="ARBA00023033"/>
    </source>
</evidence>
<gene>
    <name evidence="8" type="ORF">A5672_04570</name>
</gene>
<dbReference type="Pfam" id="PF00067">
    <property type="entry name" value="p450"/>
    <property type="match status" value="1"/>
</dbReference>
<dbReference type="RefSeq" id="WP_068214297.1">
    <property type="nucleotide sequence ID" value="NZ_LZIT01000330.1"/>
</dbReference>
<keyword evidence="5 7" id="KW-0408">Iron</keyword>
<dbReference type="Gene3D" id="1.10.630.10">
    <property type="entry name" value="Cytochrome P450"/>
    <property type="match status" value="1"/>
</dbReference>
<reference evidence="8 9" key="1">
    <citation type="submission" date="2016-06" db="EMBL/GenBank/DDBJ databases">
        <authorList>
            <person name="Sutton G."/>
            <person name="Brinkac L."/>
            <person name="Sanka R."/>
            <person name="Adams M."/>
            <person name="Lau E."/>
            <person name="Sam S."/>
            <person name="Sreng N."/>
            <person name="Him V."/>
            <person name="Kerleguer A."/>
            <person name="Cheng S."/>
        </authorList>
    </citation>
    <scope>NUCLEOTIDE SEQUENCE [LARGE SCALE GENOMIC DNA]</scope>
    <source>
        <strain evidence="8 9">E2978</strain>
    </source>
</reference>
<dbReference type="PANTHER" id="PTHR46696:SF1">
    <property type="entry name" value="CYTOCHROME P450 YJIB-RELATED"/>
    <property type="match status" value="1"/>
</dbReference>
<dbReference type="PROSITE" id="PS00086">
    <property type="entry name" value="CYTOCHROME_P450"/>
    <property type="match status" value="1"/>
</dbReference>
<keyword evidence="4 7" id="KW-0560">Oxidoreductase</keyword>
<evidence type="ECO:0000313" key="9">
    <source>
        <dbReference type="Proteomes" id="UP000092086"/>
    </source>
</evidence>
<evidence type="ECO:0000256" key="5">
    <source>
        <dbReference type="ARBA" id="ARBA00023004"/>
    </source>
</evidence>
<sequence length="403" mass="45020">MNFRYDPFDADVMANPLPYYRILRDRHPVYYMPQWDTYALSRFDDIWRVLEVNDGTFVASEGTLPAASVLAKHNAGPVEDPPLHPLPFHAVFDAELYGEIRRAHTQPLRPRAVAGLESRIRTLANERLDLLLPQGSFDLTQDYGGVVVASIVCELLGISTDLAQQVLAAVNAGSLAAPGEGVDTAQARPNYLEYLTPVVQRRRANSSGDALPVVDGLLDYRLPDGSALDDVEAATQMLCIFIGGTETVPKIVAHGLWELAQRPDQMAAVCADPDNNVPIAREEMIRFCAPAQWFARTARKPFTIHDQTIRPGQRIITLLASAARDEREYPDPDDFVWNRPIRRSLAFGRGQHFCIGYHLARLEIDVLLGEWLRRVPDYAINGDAATRLPSSFQWGWNKIPVEV</sequence>
<keyword evidence="3 7" id="KW-0479">Metal-binding</keyword>
<dbReference type="PRINTS" id="PR00359">
    <property type="entry name" value="BP450"/>
</dbReference>
<protein>
    <submittedName>
        <fullName evidence="8">Cytochrome</fullName>
    </submittedName>
</protein>
<dbReference type="InterPro" id="IPR001128">
    <property type="entry name" value="Cyt_P450"/>
</dbReference>
<evidence type="ECO:0000313" key="8">
    <source>
        <dbReference type="EMBL" id="OBG28003.1"/>
    </source>
</evidence>
<evidence type="ECO:0000256" key="3">
    <source>
        <dbReference type="ARBA" id="ARBA00022723"/>
    </source>
</evidence>
<keyword evidence="2 7" id="KW-0349">Heme</keyword>
<evidence type="ECO:0000256" key="2">
    <source>
        <dbReference type="ARBA" id="ARBA00022617"/>
    </source>
</evidence>
<dbReference type="SUPFAM" id="SSF48264">
    <property type="entry name" value="Cytochrome P450"/>
    <property type="match status" value="1"/>
</dbReference>
<comment type="caution">
    <text evidence="8">The sequence shown here is derived from an EMBL/GenBank/DDBJ whole genome shotgun (WGS) entry which is preliminary data.</text>
</comment>
<keyword evidence="6 7" id="KW-0503">Monooxygenase</keyword>
<dbReference type="Proteomes" id="UP000092086">
    <property type="component" value="Unassembled WGS sequence"/>
</dbReference>
<dbReference type="PANTHER" id="PTHR46696">
    <property type="entry name" value="P450, PUTATIVE (EUROFUNG)-RELATED"/>
    <property type="match status" value="1"/>
</dbReference>
<evidence type="ECO:0000256" key="1">
    <source>
        <dbReference type="ARBA" id="ARBA00010617"/>
    </source>
</evidence>
<dbReference type="EMBL" id="LZIT01000330">
    <property type="protein sequence ID" value="OBG28003.1"/>
    <property type="molecule type" value="Genomic_DNA"/>
</dbReference>
<accession>A0ABD6NVG7</accession>
<name>A0ABD6NVG7_9MYCO</name>
<dbReference type="AlphaFoldDB" id="A0ABD6NVG7"/>
<dbReference type="InterPro" id="IPR017972">
    <property type="entry name" value="Cyt_P450_CS"/>
</dbReference>
<organism evidence="8 9">
    <name type="scientific">Mycobacterium alsense</name>
    <dbReference type="NCBI Taxonomy" id="324058"/>
    <lineage>
        <taxon>Bacteria</taxon>
        <taxon>Bacillati</taxon>
        <taxon>Actinomycetota</taxon>
        <taxon>Actinomycetes</taxon>
        <taxon>Mycobacteriales</taxon>
        <taxon>Mycobacteriaceae</taxon>
        <taxon>Mycobacterium</taxon>
    </lineage>
</organism>
<dbReference type="GO" id="GO:0004497">
    <property type="term" value="F:monooxygenase activity"/>
    <property type="evidence" value="ECO:0007669"/>
    <property type="project" value="UniProtKB-KW"/>
</dbReference>
<dbReference type="InterPro" id="IPR002397">
    <property type="entry name" value="Cyt_P450_B"/>
</dbReference>
<comment type="similarity">
    <text evidence="1 7">Belongs to the cytochrome P450 family.</text>
</comment>
<proteinExistence type="inferred from homology"/>
<dbReference type="GO" id="GO:0046872">
    <property type="term" value="F:metal ion binding"/>
    <property type="evidence" value="ECO:0007669"/>
    <property type="project" value="UniProtKB-KW"/>
</dbReference>